<proteinExistence type="predicted"/>
<feature type="region of interest" description="Disordered" evidence="1">
    <location>
        <begin position="67"/>
        <end position="88"/>
    </location>
</feature>
<sequence length="134" mass="14545">MATLGKEAPHTRCSGCGDPGPPCSPPKTPPEGPAPEHRSLRDNGQNSLPHTRCGGCMVISDQPYPCETVPSENTDEAPARNTDVRSHPSECYKIKSQNAREMKPPGVYAYQGLITCESFELGADWVDMVYISIQ</sequence>
<evidence type="ECO:0000313" key="2">
    <source>
        <dbReference type="EMBL" id="KAF9520124.1"/>
    </source>
</evidence>
<name>A0A9P6B9U8_9AGAM</name>
<organism evidence="2 3">
    <name type="scientific">Hydnum rufescens UP504</name>
    <dbReference type="NCBI Taxonomy" id="1448309"/>
    <lineage>
        <taxon>Eukaryota</taxon>
        <taxon>Fungi</taxon>
        <taxon>Dikarya</taxon>
        <taxon>Basidiomycota</taxon>
        <taxon>Agaricomycotina</taxon>
        <taxon>Agaricomycetes</taxon>
        <taxon>Cantharellales</taxon>
        <taxon>Hydnaceae</taxon>
        <taxon>Hydnum</taxon>
    </lineage>
</organism>
<accession>A0A9P6B9U8</accession>
<feature type="compositionally biased region" description="Pro residues" evidence="1">
    <location>
        <begin position="19"/>
        <end position="33"/>
    </location>
</feature>
<protein>
    <submittedName>
        <fullName evidence="2">Uncharacterized protein</fullName>
    </submittedName>
</protein>
<dbReference type="Proteomes" id="UP000886523">
    <property type="component" value="Unassembled WGS sequence"/>
</dbReference>
<reference evidence="2" key="1">
    <citation type="journal article" date="2020" name="Nat. Commun.">
        <title>Large-scale genome sequencing of mycorrhizal fungi provides insights into the early evolution of symbiotic traits.</title>
        <authorList>
            <person name="Miyauchi S."/>
            <person name="Kiss E."/>
            <person name="Kuo A."/>
            <person name="Drula E."/>
            <person name="Kohler A."/>
            <person name="Sanchez-Garcia M."/>
            <person name="Morin E."/>
            <person name="Andreopoulos B."/>
            <person name="Barry K.W."/>
            <person name="Bonito G."/>
            <person name="Buee M."/>
            <person name="Carver A."/>
            <person name="Chen C."/>
            <person name="Cichocki N."/>
            <person name="Clum A."/>
            <person name="Culley D."/>
            <person name="Crous P.W."/>
            <person name="Fauchery L."/>
            <person name="Girlanda M."/>
            <person name="Hayes R.D."/>
            <person name="Keri Z."/>
            <person name="LaButti K."/>
            <person name="Lipzen A."/>
            <person name="Lombard V."/>
            <person name="Magnuson J."/>
            <person name="Maillard F."/>
            <person name="Murat C."/>
            <person name="Nolan M."/>
            <person name="Ohm R.A."/>
            <person name="Pangilinan J."/>
            <person name="Pereira M.F."/>
            <person name="Perotto S."/>
            <person name="Peter M."/>
            <person name="Pfister S."/>
            <person name="Riley R."/>
            <person name="Sitrit Y."/>
            <person name="Stielow J.B."/>
            <person name="Szollosi G."/>
            <person name="Zifcakova L."/>
            <person name="Stursova M."/>
            <person name="Spatafora J.W."/>
            <person name="Tedersoo L."/>
            <person name="Vaario L.M."/>
            <person name="Yamada A."/>
            <person name="Yan M."/>
            <person name="Wang P."/>
            <person name="Xu J."/>
            <person name="Bruns T."/>
            <person name="Baldrian P."/>
            <person name="Vilgalys R."/>
            <person name="Dunand C."/>
            <person name="Henrissat B."/>
            <person name="Grigoriev I.V."/>
            <person name="Hibbett D."/>
            <person name="Nagy L.G."/>
            <person name="Martin F.M."/>
        </authorList>
    </citation>
    <scope>NUCLEOTIDE SEQUENCE</scope>
    <source>
        <strain evidence="2">UP504</strain>
    </source>
</reference>
<feature type="region of interest" description="Disordered" evidence="1">
    <location>
        <begin position="1"/>
        <end position="48"/>
    </location>
</feature>
<dbReference type="AlphaFoldDB" id="A0A9P6B9U8"/>
<evidence type="ECO:0000256" key="1">
    <source>
        <dbReference type="SAM" id="MobiDB-lite"/>
    </source>
</evidence>
<gene>
    <name evidence="2" type="ORF">BS47DRAFT_1357632</name>
</gene>
<evidence type="ECO:0000313" key="3">
    <source>
        <dbReference type="Proteomes" id="UP000886523"/>
    </source>
</evidence>
<comment type="caution">
    <text evidence="2">The sequence shown here is derived from an EMBL/GenBank/DDBJ whole genome shotgun (WGS) entry which is preliminary data.</text>
</comment>
<dbReference type="EMBL" id="MU128913">
    <property type="protein sequence ID" value="KAF9520124.1"/>
    <property type="molecule type" value="Genomic_DNA"/>
</dbReference>
<keyword evidence="3" id="KW-1185">Reference proteome</keyword>